<keyword evidence="2" id="KW-1185">Reference proteome</keyword>
<evidence type="ECO:0000313" key="2">
    <source>
        <dbReference type="Proteomes" id="UP000198916"/>
    </source>
</evidence>
<reference evidence="2" key="1">
    <citation type="submission" date="2016-10" db="EMBL/GenBank/DDBJ databases">
        <authorList>
            <person name="Varghese N."/>
            <person name="Submissions S."/>
        </authorList>
    </citation>
    <scope>NUCLEOTIDE SEQUENCE [LARGE SCALE GENOMIC DNA]</scope>
    <source>
        <strain evidence="2">Jip14</strain>
    </source>
</reference>
<dbReference type="EMBL" id="FNZR01000002">
    <property type="protein sequence ID" value="SEK65753.1"/>
    <property type="molecule type" value="Genomic_DNA"/>
</dbReference>
<protein>
    <submittedName>
        <fullName evidence="1">Uncharacterized protein</fullName>
    </submittedName>
</protein>
<sequence>MRMFFWDGIFMKKSKAEQYKEAKQNGDLSITDWELDGGYVHSNMYLIVYKVIERVRFWIWINEEWQGWDFKHDGVIGKELAIMKVEDSNLRLTDPKDVPLSLSDKFEYKKYADFIHLIFTI</sequence>
<organism evidence="1 2">
    <name type="scientific">Parapedobacter koreensis</name>
    <dbReference type="NCBI Taxonomy" id="332977"/>
    <lineage>
        <taxon>Bacteria</taxon>
        <taxon>Pseudomonadati</taxon>
        <taxon>Bacteroidota</taxon>
        <taxon>Sphingobacteriia</taxon>
        <taxon>Sphingobacteriales</taxon>
        <taxon>Sphingobacteriaceae</taxon>
        <taxon>Parapedobacter</taxon>
    </lineage>
</organism>
<dbReference type="AlphaFoldDB" id="A0A1H7ITC9"/>
<name>A0A1H7ITC9_9SPHI</name>
<dbReference type="Proteomes" id="UP000198916">
    <property type="component" value="Unassembled WGS sequence"/>
</dbReference>
<gene>
    <name evidence="1" type="ORF">SAMN05421740_102359</name>
</gene>
<proteinExistence type="predicted"/>
<evidence type="ECO:0000313" key="1">
    <source>
        <dbReference type="EMBL" id="SEK65753.1"/>
    </source>
</evidence>
<accession>A0A1H7ITC9</accession>